<gene>
    <name evidence="1" type="ORF">RHMOL_Rhmol02G0079800</name>
</gene>
<comment type="caution">
    <text evidence="1">The sequence shown here is derived from an EMBL/GenBank/DDBJ whole genome shotgun (WGS) entry which is preliminary data.</text>
</comment>
<dbReference type="Proteomes" id="UP001062846">
    <property type="component" value="Chromosome 2"/>
</dbReference>
<protein>
    <submittedName>
        <fullName evidence="1">Uncharacterized protein</fullName>
    </submittedName>
</protein>
<accession>A0ACC0PQW7</accession>
<name>A0ACC0PQW7_RHOML</name>
<keyword evidence="2" id="KW-1185">Reference proteome</keyword>
<proteinExistence type="predicted"/>
<evidence type="ECO:0000313" key="1">
    <source>
        <dbReference type="EMBL" id="KAI8566918.1"/>
    </source>
</evidence>
<organism evidence="1 2">
    <name type="scientific">Rhododendron molle</name>
    <name type="common">Chinese azalea</name>
    <name type="synonym">Azalea mollis</name>
    <dbReference type="NCBI Taxonomy" id="49168"/>
    <lineage>
        <taxon>Eukaryota</taxon>
        <taxon>Viridiplantae</taxon>
        <taxon>Streptophyta</taxon>
        <taxon>Embryophyta</taxon>
        <taxon>Tracheophyta</taxon>
        <taxon>Spermatophyta</taxon>
        <taxon>Magnoliopsida</taxon>
        <taxon>eudicotyledons</taxon>
        <taxon>Gunneridae</taxon>
        <taxon>Pentapetalae</taxon>
        <taxon>asterids</taxon>
        <taxon>Ericales</taxon>
        <taxon>Ericaceae</taxon>
        <taxon>Ericoideae</taxon>
        <taxon>Rhodoreae</taxon>
        <taxon>Rhododendron</taxon>
    </lineage>
</organism>
<reference evidence="1" key="1">
    <citation type="submission" date="2022-02" db="EMBL/GenBank/DDBJ databases">
        <title>Plant Genome Project.</title>
        <authorList>
            <person name="Zhang R.-G."/>
        </authorList>
    </citation>
    <scope>NUCLEOTIDE SEQUENCE</scope>
    <source>
        <strain evidence="1">AT1</strain>
    </source>
</reference>
<evidence type="ECO:0000313" key="2">
    <source>
        <dbReference type="Proteomes" id="UP001062846"/>
    </source>
</evidence>
<dbReference type="EMBL" id="CM046389">
    <property type="protein sequence ID" value="KAI8566918.1"/>
    <property type="molecule type" value="Genomic_DNA"/>
</dbReference>
<sequence>MGSRSLANWLCSQMTKLLPVALHDMRSFVSGSSTISKVFLKNGGGDFLNNPSPSHLTSLPLPPPALPIGSTSIAFSFPVCLELLPSFDVFGSMG</sequence>